<dbReference type="SUPFAM" id="SSF56349">
    <property type="entry name" value="DNA breaking-rejoining enzymes"/>
    <property type="match status" value="1"/>
</dbReference>
<organism evidence="6">
    <name type="scientific">Metalysinibacillus saudimassiliensis</name>
    <dbReference type="NCBI Taxonomy" id="1461583"/>
    <lineage>
        <taxon>Bacteria</taxon>
        <taxon>Bacillati</taxon>
        <taxon>Bacillota</taxon>
        <taxon>Bacilli</taxon>
        <taxon>Bacillales</taxon>
        <taxon>Caryophanaceae</taxon>
        <taxon>Metalysinibacillus</taxon>
    </lineage>
</organism>
<dbReference type="Pfam" id="PF00589">
    <property type="entry name" value="Phage_integrase"/>
    <property type="match status" value="1"/>
</dbReference>
<keyword evidence="3" id="KW-0238">DNA-binding</keyword>
<dbReference type="InterPro" id="IPR050090">
    <property type="entry name" value="Tyrosine_recombinase_XerCD"/>
</dbReference>
<dbReference type="InterPro" id="IPR002104">
    <property type="entry name" value="Integrase_catalytic"/>
</dbReference>
<evidence type="ECO:0000256" key="4">
    <source>
        <dbReference type="ARBA" id="ARBA00023172"/>
    </source>
</evidence>
<sequence>MKTLSIFKNHVLPQLGDYKIDKINIKICEQVINHWFRKLARYRMVKAYASKVLDYAIKLELIQSNPMKLVTMPTKRVDPTEDEEELNFYTKEELLYFLKCMEEENNFKAYTLFRILAFSGMPKGEALALTWEDINFKDCEIRINKALSRGKDNRLYVKTTKTKSSRRTLKMDEKTMEILAEWRKKQKQDYLILGFNTLQPKQLVFSSRENGLMQPTKTRKWMLHVQQKYGLKEITTRGLRHTHCSLLFEASATIKEVQDRLGHGDVQTTMNIYAHVTKKVKAETIQKFVDYLNF</sequence>
<name>A0A078MDB5_9BACL</name>
<dbReference type="HOGENOM" id="CLU_027562_17_6_9"/>
<dbReference type="PATRIC" id="fig|1461583.4.peg.1834"/>
<evidence type="ECO:0000259" key="5">
    <source>
        <dbReference type="PROSITE" id="PS51898"/>
    </source>
</evidence>
<evidence type="ECO:0000256" key="3">
    <source>
        <dbReference type="ARBA" id="ARBA00023125"/>
    </source>
</evidence>
<feature type="domain" description="Tyr recombinase" evidence="5">
    <location>
        <begin position="84"/>
        <end position="286"/>
    </location>
</feature>
<protein>
    <submittedName>
        <fullName evidence="6">Transposase from transposon Tn916</fullName>
    </submittedName>
</protein>
<dbReference type="Gene3D" id="1.10.150.130">
    <property type="match status" value="1"/>
</dbReference>
<dbReference type="PANTHER" id="PTHR30349">
    <property type="entry name" value="PHAGE INTEGRASE-RELATED"/>
    <property type="match status" value="1"/>
</dbReference>
<dbReference type="GO" id="GO:0003677">
    <property type="term" value="F:DNA binding"/>
    <property type="evidence" value="ECO:0007669"/>
    <property type="project" value="UniProtKB-KW"/>
</dbReference>
<gene>
    <name evidence="6" type="primary">Int-Tn</name>
    <name evidence="6" type="ORF">BN1050_01910</name>
</gene>
<keyword evidence="2" id="KW-0229">DNA integration</keyword>
<evidence type="ECO:0000256" key="1">
    <source>
        <dbReference type="ARBA" id="ARBA00008857"/>
    </source>
</evidence>
<dbReference type="PROSITE" id="PS51898">
    <property type="entry name" value="TYR_RECOMBINASE"/>
    <property type="match status" value="1"/>
</dbReference>
<dbReference type="InterPro" id="IPR011010">
    <property type="entry name" value="DNA_brk_join_enz"/>
</dbReference>
<dbReference type="Gene3D" id="1.10.443.10">
    <property type="entry name" value="Intergrase catalytic core"/>
    <property type="match status" value="1"/>
</dbReference>
<dbReference type="CDD" id="cd01189">
    <property type="entry name" value="INT_ICEBs1_C_like"/>
    <property type="match status" value="1"/>
</dbReference>
<accession>A0A078MDB5</accession>
<dbReference type="InterPro" id="IPR013762">
    <property type="entry name" value="Integrase-like_cat_sf"/>
</dbReference>
<dbReference type="EMBL" id="LN483075">
    <property type="protein sequence ID" value="CEA04265.1"/>
    <property type="molecule type" value="Genomic_DNA"/>
</dbReference>
<evidence type="ECO:0000313" key="6">
    <source>
        <dbReference type="EMBL" id="CEA04265.1"/>
    </source>
</evidence>
<dbReference type="InterPro" id="IPR004107">
    <property type="entry name" value="Integrase_SAM-like_N"/>
</dbReference>
<dbReference type="PANTHER" id="PTHR30349:SF64">
    <property type="entry name" value="PROPHAGE INTEGRASE INTD-RELATED"/>
    <property type="match status" value="1"/>
</dbReference>
<dbReference type="GO" id="GO:0006310">
    <property type="term" value="P:DNA recombination"/>
    <property type="evidence" value="ECO:0007669"/>
    <property type="project" value="UniProtKB-KW"/>
</dbReference>
<comment type="similarity">
    <text evidence="1">Belongs to the 'phage' integrase family.</text>
</comment>
<proteinExistence type="inferred from homology"/>
<dbReference type="InterPro" id="IPR010998">
    <property type="entry name" value="Integrase_recombinase_N"/>
</dbReference>
<keyword evidence="4" id="KW-0233">DNA recombination</keyword>
<evidence type="ECO:0000256" key="2">
    <source>
        <dbReference type="ARBA" id="ARBA00022908"/>
    </source>
</evidence>
<dbReference type="Pfam" id="PF14659">
    <property type="entry name" value="Phage_int_SAM_3"/>
    <property type="match status" value="1"/>
</dbReference>
<dbReference type="GO" id="GO:0015074">
    <property type="term" value="P:DNA integration"/>
    <property type="evidence" value="ECO:0007669"/>
    <property type="project" value="UniProtKB-KW"/>
</dbReference>
<reference evidence="6" key="1">
    <citation type="submission" date="2014-07" db="EMBL/GenBank/DDBJ databases">
        <authorList>
            <person name="Urmite Genomes Urmite Genomes"/>
        </authorList>
    </citation>
    <scope>NUCLEOTIDE SEQUENCE</scope>
    <source>
        <strain evidence="6">13S34_air</strain>
    </source>
</reference>
<dbReference type="AlphaFoldDB" id="A0A078MDB5"/>